<dbReference type="InterPro" id="IPR002938">
    <property type="entry name" value="FAD-bd"/>
</dbReference>
<dbReference type="Proteomes" id="UP001515480">
    <property type="component" value="Unassembled WGS sequence"/>
</dbReference>
<gene>
    <name evidence="6" type="ORF">AB1Y20_020509</name>
</gene>
<keyword evidence="4" id="KW-0560">Oxidoreductase</keyword>
<dbReference type="GO" id="GO:0071949">
    <property type="term" value="F:FAD binding"/>
    <property type="evidence" value="ECO:0007669"/>
    <property type="project" value="InterPro"/>
</dbReference>
<keyword evidence="2" id="KW-0285">Flavoprotein</keyword>
<sequence length="455" mass="50601">MITAWCCCSLSLNAQLMAPSHRMRAVVAGGGIGGLTLATALGAAGWEVDVVERTTNFRSFGGPIQLASNALATLQHLDPSLLEEVLASDCVRTGDRSNGLKVLATNDWLAEFDLSLPAVRRGLPLTVVVERPHLQRTLLKRLQHGSVRLGRSVERYELEENHTVSVSLDNGEQISCDVLVGADGIWSSVRAQMHHTPRMSATYSRYRVFAAVCECVPADVKRVGYKVHVDVNKYFVTCDVGGGRIQWYAFVAMDEEATIEEEPSALLSWLRDEFGMNTEAAELLEATQASMVEHRPVYDRPPDVWNGWVDGRVALLGDAAHPMMPNLGQGGCMAIESAAVLADELARVANPAQLPAALHRYQQRRLIRVAIVHGLSRAPAELLRWWPQDGRFLGLIPERYFFLVLQPFLSFFFPLQFDFLYAWSENEMRALARTVSSRNIYQPLGRVDKSDIRTE</sequence>
<evidence type="ECO:0000259" key="5">
    <source>
        <dbReference type="Pfam" id="PF01494"/>
    </source>
</evidence>
<dbReference type="PRINTS" id="PR00420">
    <property type="entry name" value="RNGMNOXGNASE"/>
</dbReference>
<protein>
    <recommendedName>
        <fullName evidence="5">FAD-binding domain-containing protein</fullName>
    </recommendedName>
</protein>
<keyword evidence="3" id="KW-0274">FAD</keyword>
<proteinExistence type="predicted"/>
<dbReference type="SUPFAM" id="SSF51905">
    <property type="entry name" value="FAD/NAD(P)-binding domain"/>
    <property type="match status" value="1"/>
</dbReference>
<evidence type="ECO:0000256" key="3">
    <source>
        <dbReference type="ARBA" id="ARBA00022827"/>
    </source>
</evidence>
<evidence type="ECO:0000256" key="2">
    <source>
        <dbReference type="ARBA" id="ARBA00022630"/>
    </source>
</evidence>
<evidence type="ECO:0000313" key="6">
    <source>
        <dbReference type="EMBL" id="KAL1525659.1"/>
    </source>
</evidence>
<evidence type="ECO:0000313" key="7">
    <source>
        <dbReference type="Proteomes" id="UP001515480"/>
    </source>
</evidence>
<evidence type="ECO:0000256" key="4">
    <source>
        <dbReference type="ARBA" id="ARBA00023002"/>
    </source>
</evidence>
<name>A0AB34JTW0_PRYPA</name>
<evidence type="ECO:0000256" key="1">
    <source>
        <dbReference type="ARBA" id="ARBA00001974"/>
    </source>
</evidence>
<dbReference type="PANTHER" id="PTHR46496">
    <property type="match status" value="1"/>
</dbReference>
<dbReference type="EMBL" id="JBGBPQ010000004">
    <property type="protein sequence ID" value="KAL1525659.1"/>
    <property type="molecule type" value="Genomic_DNA"/>
</dbReference>
<comment type="cofactor">
    <cofactor evidence="1">
        <name>FAD</name>
        <dbReference type="ChEBI" id="CHEBI:57692"/>
    </cofactor>
</comment>
<dbReference type="Pfam" id="PF01494">
    <property type="entry name" value="FAD_binding_3"/>
    <property type="match status" value="1"/>
</dbReference>
<dbReference type="GO" id="GO:0016491">
    <property type="term" value="F:oxidoreductase activity"/>
    <property type="evidence" value="ECO:0007669"/>
    <property type="project" value="UniProtKB-KW"/>
</dbReference>
<feature type="domain" description="FAD-binding" evidence="5">
    <location>
        <begin position="24"/>
        <end position="369"/>
    </location>
</feature>
<dbReference type="AlphaFoldDB" id="A0AB34JTW0"/>
<reference evidence="6 7" key="1">
    <citation type="journal article" date="2024" name="Science">
        <title>Giant polyketide synthase enzymes in the biosynthesis of giant marine polyether toxins.</title>
        <authorList>
            <person name="Fallon T.R."/>
            <person name="Shende V.V."/>
            <person name="Wierzbicki I.H."/>
            <person name="Pendleton A.L."/>
            <person name="Watervoot N.F."/>
            <person name="Auber R.P."/>
            <person name="Gonzalez D.J."/>
            <person name="Wisecaver J.H."/>
            <person name="Moore B.S."/>
        </authorList>
    </citation>
    <scope>NUCLEOTIDE SEQUENCE [LARGE SCALE GENOMIC DNA]</scope>
    <source>
        <strain evidence="6 7">12B1</strain>
    </source>
</reference>
<dbReference type="Gene3D" id="3.50.50.60">
    <property type="entry name" value="FAD/NAD(P)-binding domain"/>
    <property type="match status" value="1"/>
</dbReference>
<organism evidence="6 7">
    <name type="scientific">Prymnesium parvum</name>
    <name type="common">Toxic golden alga</name>
    <dbReference type="NCBI Taxonomy" id="97485"/>
    <lineage>
        <taxon>Eukaryota</taxon>
        <taxon>Haptista</taxon>
        <taxon>Haptophyta</taxon>
        <taxon>Prymnesiophyceae</taxon>
        <taxon>Prymnesiales</taxon>
        <taxon>Prymnesiaceae</taxon>
        <taxon>Prymnesium</taxon>
    </lineage>
</organism>
<accession>A0AB34JTW0</accession>
<keyword evidence="7" id="KW-1185">Reference proteome</keyword>
<comment type="caution">
    <text evidence="6">The sequence shown here is derived from an EMBL/GenBank/DDBJ whole genome shotgun (WGS) entry which is preliminary data.</text>
</comment>
<dbReference type="InterPro" id="IPR036188">
    <property type="entry name" value="FAD/NAD-bd_sf"/>
</dbReference>
<dbReference type="PANTHER" id="PTHR46496:SF1">
    <property type="entry name" value="ZEAXANTHIN EPOXIDASE, CHLOROPLASTIC"/>
    <property type="match status" value="1"/>
</dbReference>